<name>A0A8H6HJH1_9AGAR</name>
<dbReference type="EMBL" id="JACGCI010000082">
    <property type="protein sequence ID" value="KAF6747327.1"/>
    <property type="molecule type" value="Genomic_DNA"/>
</dbReference>
<evidence type="ECO:0000313" key="2">
    <source>
        <dbReference type="EMBL" id="KAF6747327.1"/>
    </source>
</evidence>
<accession>A0A8H6HJH1</accession>
<feature type="region of interest" description="Disordered" evidence="1">
    <location>
        <begin position="202"/>
        <end position="221"/>
    </location>
</feature>
<organism evidence="2 3">
    <name type="scientific">Ephemerocybe angulata</name>
    <dbReference type="NCBI Taxonomy" id="980116"/>
    <lineage>
        <taxon>Eukaryota</taxon>
        <taxon>Fungi</taxon>
        <taxon>Dikarya</taxon>
        <taxon>Basidiomycota</taxon>
        <taxon>Agaricomycotina</taxon>
        <taxon>Agaricomycetes</taxon>
        <taxon>Agaricomycetidae</taxon>
        <taxon>Agaricales</taxon>
        <taxon>Agaricineae</taxon>
        <taxon>Psathyrellaceae</taxon>
        <taxon>Ephemerocybe</taxon>
    </lineage>
</organism>
<gene>
    <name evidence="2" type="ORF">DFP72DRAFT_854442</name>
</gene>
<evidence type="ECO:0000256" key="1">
    <source>
        <dbReference type="SAM" id="MobiDB-lite"/>
    </source>
</evidence>
<dbReference type="Proteomes" id="UP000521943">
    <property type="component" value="Unassembled WGS sequence"/>
</dbReference>
<keyword evidence="3" id="KW-1185">Reference proteome</keyword>
<evidence type="ECO:0000313" key="3">
    <source>
        <dbReference type="Proteomes" id="UP000521943"/>
    </source>
</evidence>
<proteinExistence type="predicted"/>
<reference evidence="2 3" key="1">
    <citation type="submission" date="2020-07" db="EMBL/GenBank/DDBJ databases">
        <title>Comparative genomics of pyrophilous fungi reveals a link between fire events and developmental genes.</title>
        <authorList>
            <consortium name="DOE Joint Genome Institute"/>
            <person name="Steindorff A.S."/>
            <person name="Carver A."/>
            <person name="Calhoun S."/>
            <person name="Stillman K."/>
            <person name="Liu H."/>
            <person name="Lipzen A."/>
            <person name="Pangilinan J."/>
            <person name="Labutti K."/>
            <person name="Bruns T.D."/>
            <person name="Grigoriev I.V."/>
        </authorList>
    </citation>
    <scope>NUCLEOTIDE SEQUENCE [LARGE SCALE GENOMIC DNA]</scope>
    <source>
        <strain evidence="2 3">CBS 144469</strain>
    </source>
</reference>
<protein>
    <submittedName>
        <fullName evidence="2">Uncharacterized protein</fullName>
    </submittedName>
</protein>
<comment type="caution">
    <text evidence="2">The sequence shown here is derived from an EMBL/GenBank/DDBJ whole genome shotgun (WGS) entry which is preliminary data.</text>
</comment>
<sequence length="540" mass="60099">MESSSMSTYPTPVIRSRTSSILAVESRLVLPVMMPRCINSWGGSMHNFIGFYLDPREVQNRLRGIRWDSAGRERTRKVRRRRPIKGRRRGSEVQNIRYIQDSTRLQTTEKGVDAECRLALRSASFQVTMTSIDGLGTEETILRGFGKAHVPWKRGRRLGALASRSRYARYRGFSLSRPRGSEVLLRFSGWLEDDTFNPQNARRPCQGYSIERPGPSSRASGGKFRLPQIRFASVARPRIPTGVSIWGGSADCAQACQACPQLRSDSREIDNISGFYLTIGVLARAPIWAPRARYFYLARSVALVGVVGRLRDLSENFESSQWVPPSGFSLYFSLLVSAVPCLDSLYFAMSSTLQSGRGVARLLVQEFACDKPTAQEAYDTLYGKMSVEEHRAKMVPQAKYLTEMLDALDISPEWLTNTPHLGAKLTKTQKILTLVAARATGEDTPLISWELRNRLSKVVTLSLRLKEEARAGDVAMDVDTPKKDVPAIPSGSRGYQAQCKLHSFLSVGSVAQSCGPFPRLRTSLSPLPRLAISPVTLLAM</sequence>
<dbReference type="AlphaFoldDB" id="A0A8H6HJH1"/>
<feature type="non-terminal residue" evidence="2">
    <location>
        <position position="1"/>
    </location>
</feature>